<dbReference type="AlphaFoldDB" id="E3JTK0"/>
<name>E3JTK0_PUCGT</name>
<reference evidence="2" key="2">
    <citation type="journal article" date="2011" name="Proc. Natl. Acad. Sci. U.S.A.">
        <title>Obligate biotrophy features unraveled by the genomic analysis of rust fungi.</title>
        <authorList>
            <person name="Duplessis S."/>
            <person name="Cuomo C.A."/>
            <person name="Lin Y.-C."/>
            <person name="Aerts A."/>
            <person name="Tisserant E."/>
            <person name="Veneault-Fourrey C."/>
            <person name="Joly D.L."/>
            <person name="Hacquard S."/>
            <person name="Amselem J."/>
            <person name="Cantarel B.L."/>
            <person name="Chiu R."/>
            <person name="Coutinho P.M."/>
            <person name="Feau N."/>
            <person name="Field M."/>
            <person name="Frey P."/>
            <person name="Gelhaye E."/>
            <person name="Goldberg J."/>
            <person name="Grabherr M.G."/>
            <person name="Kodira C.D."/>
            <person name="Kohler A."/>
            <person name="Kuees U."/>
            <person name="Lindquist E.A."/>
            <person name="Lucas S.M."/>
            <person name="Mago R."/>
            <person name="Mauceli E."/>
            <person name="Morin E."/>
            <person name="Murat C."/>
            <person name="Pangilinan J.L."/>
            <person name="Park R."/>
            <person name="Pearson M."/>
            <person name="Quesneville H."/>
            <person name="Rouhier N."/>
            <person name="Sakthikumar S."/>
            <person name="Salamov A.A."/>
            <person name="Schmutz J."/>
            <person name="Selles B."/>
            <person name="Shapiro H."/>
            <person name="Tanguay P."/>
            <person name="Tuskan G.A."/>
            <person name="Henrissat B."/>
            <person name="Van de Peer Y."/>
            <person name="Rouze P."/>
            <person name="Ellis J.G."/>
            <person name="Dodds P.N."/>
            <person name="Schein J.E."/>
            <person name="Zhong S."/>
            <person name="Hamelin R.C."/>
            <person name="Grigoriev I.V."/>
            <person name="Szabo L.J."/>
            <person name="Martin F."/>
        </authorList>
    </citation>
    <scope>NUCLEOTIDE SEQUENCE [LARGE SCALE GENOMIC DNA]</scope>
    <source>
        <strain evidence="2">CRL 75-36-700-3 / race SCCL</strain>
    </source>
</reference>
<accession>E3JTK0</accession>
<sequence length="104" mass="11897">MFSRPVDPLWTERQKKLDLGRKGSDVGTLQSPGLRVRYNGQGLEKDLIKSGEMDAAEGGAWCCCLRGGLFFPREYWFIFLGRTPRPVVTNNMKCNNRWGTELDR</sequence>
<dbReference type="EMBL" id="DS178263">
    <property type="protein sequence ID" value="EFP75325.1"/>
    <property type="molecule type" value="Genomic_DNA"/>
</dbReference>
<organism evidence="1 2">
    <name type="scientific">Puccinia graminis f. sp. tritici (strain CRL 75-36-700-3 / race SCCL)</name>
    <name type="common">Black stem rust fungus</name>
    <dbReference type="NCBI Taxonomy" id="418459"/>
    <lineage>
        <taxon>Eukaryota</taxon>
        <taxon>Fungi</taxon>
        <taxon>Dikarya</taxon>
        <taxon>Basidiomycota</taxon>
        <taxon>Pucciniomycotina</taxon>
        <taxon>Pucciniomycetes</taxon>
        <taxon>Pucciniales</taxon>
        <taxon>Pucciniaceae</taxon>
        <taxon>Puccinia</taxon>
    </lineage>
</organism>
<dbReference type="VEuPathDB" id="FungiDB:PGTG_01918"/>
<evidence type="ECO:0000313" key="1">
    <source>
        <dbReference type="EMBL" id="EFP75325.1"/>
    </source>
</evidence>
<keyword evidence="2" id="KW-1185">Reference proteome</keyword>
<dbReference type="GeneID" id="10542791"/>
<dbReference type="KEGG" id="pgr:PGTG_01918"/>
<dbReference type="HOGENOM" id="CLU_2251396_0_0_1"/>
<dbReference type="InParanoid" id="E3JTK0"/>
<dbReference type="RefSeq" id="XP_003319744.1">
    <property type="nucleotide sequence ID" value="XM_003319696.1"/>
</dbReference>
<protein>
    <submittedName>
        <fullName evidence="1">Uncharacterized protein</fullName>
    </submittedName>
</protein>
<gene>
    <name evidence="1" type="ORF">PGTG_01918</name>
</gene>
<evidence type="ECO:0000313" key="2">
    <source>
        <dbReference type="Proteomes" id="UP000008783"/>
    </source>
</evidence>
<reference key="1">
    <citation type="submission" date="2007-01" db="EMBL/GenBank/DDBJ databases">
        <title>The Genome Sequence of Puccinia graminis f. sp. tritici Strain CRL 75-36-700-3.</title>
        <authorList>
            <consortium name="The Broad Institute Genome Sequencing Platform"/>
            <person name="Birren B."/>
            <person name="Lander E."/>
            <person name="Galagan J."/>
            <person name="Nusbaum C."/>
            <person name="Devon K."/>
            <person name="Cuomo C."/>
            <person name="Jaffe D."/>
            <person name="Butler J."/>
            <person name="Alvarez P."/>
            <person name="Gnerre S."/>
            <person name="Grabherr M."/>
            <person name="Mauceli E."/>
            <person name="Brockman W."/>
            <person name="Young S."/>
            <person name="LaButti K."/>
            <person name="Sykes S."/>
            <person name="DeCaprio D."/>
            <person name="Crawford M."/>
            <person name="Koehrsen M."/>
            <person name="Engels R."/>
            <person name="Montgomery P."/>
            <person name="Pearson M."/>
            <person name="Howarth C."/>
            <person name="Larson L."/>
            <person name="White J."/>
            <person name="Zeng Q."/>
            <person name="Kodira C."/>
            <person name="Yandava C."/>
            <person name="Alvarado L."/>
            <person name="O'Leary S."/>
            <person name="Szabo L."/>
            <person name="Dean R."/>
            <person name="Schein J."/>
        </authorList>
    </citation>
    <scope>NUCLEOTIDE SEQUENCE</scope>
    <source>
        <strain>CRL 75-36-700-3</strain>
    </source>
</reference>
<dbReference type="Proteomes" id="UP000008783">
    <property type="component" value="Unassembled WGS sequence"/>
</dbReference>
<proteinExistence type="predicted"/>